<protein>
    <recommendedName>
        <fullName evidence="3 7">L-lactate dehydrogenase</fullName>
        <shortName evidence="7">L-LDH</shortName>
        <ecNumber evidence="3 7">1.1.1.27</ecNumber>
    </recommendedName>
</protein>
<feature type="domain" description="Lactate/malate dehydrogenase N-terminal" evidence="8">
    <location>
        <begin position="37"/>
        <end position="175"/>
    </location>
</feature>
<dbReference type="InterPro" id="IPR022383">
    <property type="entry name" value="Lactate/malate_DH_C"/>
</dbReference>
<dbReference type="EC" id="1.1.1.27" evidence="3 7"/>
<dbReference type="PANTHER" id="PTHR43128">
    <property type="entry name" value="L-2-HYDROXYCARBOXYLATE DEHYDROGENASE (NAD(P)(+))"/>
    <property type="match status" value="1"/>
</dbReference>
<accession>A0ABS4FR70</accession>
<keyword evidence="7" id="KW-0021">Allosteric enzyme</keyword>
<gene>
    <name evidence="7" type="primary">ldh</name>
    <name evidence="10" type="ORF">J2Z32_001666</name>
</gene>
<evidence type="ECO:0000256" key="4">
    <source>
        <dbReference type="ARBA" id="ARBA00023002"/>
    </source>
</evidence>
<feature type="binding site" evidence="7">
    <location>
        <begin position="112"/>
        <end position="113"/>
    </location>
    <ligand>
        <name>NAD(+)</name>
        <dbReference type="ChEBI" id="CHEBI:57540"/>
    </ligand>
</feature>
<feature type="binding site" evidence="7">
    <location>
        <position position="201"/>
    </location>
    <ligand>
        <name>beta-D-fructose 1,6-bisphosphate</name>
        <dbReference type="ChEBI" id="CHEBI:32966"/>
        <note>allosteric activator</note>
    </ligand>
</feature>
<dbReference type="InterPro" id="IPR001557">
    <property type="entry name" value="L-lactate/malate_DH"/>
</dbReference>
<dbReference type="SUPFAM" id="SSF51735">
    <property type="entry name" value="NAD(P)-binding Rossmann-fold domains"/>
    <property type="match status" value="1"/>
</dbReference>
<evidence type="ECO:0000256" key="2">
    <source>
        <dbReference type="ARBA" id="ARBA00006054"/>
    </source>
</evidence>
<dbReference type="InterPro" id="IPR011304">
    <property type="entry name" value="L-lactate_DH"/>
</dbReference>
<dbReference type="InterPro" id="IPR036291">
    <property type="entry name" value="NAD(P)-bd_dom_sf"/>
</dbReference>
<dbReference type="Pfam" id="PF00056">
    <property type="entry name" value="Ldh_1_N"/>
    <property type="match status" value="1"/>
</dbReference>
<feature type="binding site" evidence="7">
    <location>
        <begin position="181"/>
        <end position="184"/>
    </location>
    <ligand>
        <name>substrate</name>
    </ligand>
</feature>
<dbReference type="Pfam" id="PF02866">
    <property type="entry name" value="Ldh_1_C"/>
    <property type="match status" value="1"/>
</dbReference>
<dbReference type="PRINTS" id="PR00086">
    <property type="entry name" value="LLDHDRGNASE"/>
</dbReference>
<comment type="subunit">
    <text evidence="7">Homotetramer.</text>
</comment>
<keyword evidence="5 7" id="KW-0520">NAD</keyword>
<dbReference type="InterPro" id="IPR001236">
    <property type="entry name" value="Lactate/malate_DH_N"/>
</dbReference>
<comment type="similarity">
    <text evidence="2 7">Belongs to the LDH/MDH superfamily. LDH family.</text>
</comment>
<keyword evidence="4 7" id="KW-0560">Oxidoreductase</keyword>
<dbReference type="InterPro" id="IPR015955">
    <property type="entry name" value="Lactate_DH/Glyco_Ohase_4_C"/>
</dbReference>
<comment type="caution">
    <text evidence="7">Lacks conserved residue(s) required for the propagation of feature annotation.</text>
</comment>
<keyword evidence="7" id="KW-0963">Cytoplasm</keyword>
<dbReference type="SUPFAM" id="SSF56327">
    <property type="entry name" value="LDH C-terminal domain-like"/>
    <property type="match status" value="1"/>
</dbReference>
<evidence type="ECO:0000256" key="3">
    <source>
        <dbReference type="ARBA" id="ARBA00012967"/>
    </source>
</evidence>
<evidence type="ECO:0000256" key="1">
    <source>
        <dbReference type="ARBA" id="ARBA00004843"/>
    </source>
</evidence>
<reference evidence="10 11" key="1">
    <citation type="submission" date="2021-03" db="EMBL/GenBank/DDBJ databases">
        <title>Genomic Encyclopedia of Type Strains, Phase IV (KMG-IV): sequencing the most valuable type-strain genomes for metagenomic binning, comparative biology and taxonomic classification.</title>
        <authorList>
            <person name="Goeker M."/>
        </authorList>
    </citation>
    <scope>NUCLEOTIDE SEQUENCE [LARGE SCALE GENOMIC DNA]</scope>
    <source>
        <strain evidence="10 11">DSM 14349</strain>
    </source>
</reference>
<evidence type="ECO:0000256" key="5">
    <source>
        <dbReference type="ARBA" id="ARBA00023027"/>
    </source>
</evidence>
<dbReference type="GO" id="GO:0004459">
    <property type="term" value="F:L-lactate dehydrogenase (NAD+) activity"/>
    <property type="evidence" value="ECO:0007669"/>
    <property type="project" value="UniProtKB-EC"/>
</dbReference>
<dbReference type="Gene3D" id="3.90.110.10">
    <property type="entry name" value="Lactate dehydrogenase/glycoside hydrolase, family 4, C-terminal"/>
    <property type="match status" value="1"/>
</dbReference>
<comment type="pathway">
    <text evidence="1 7">Fermentation; pyruvate fermentation to lactate; (S)-lactate from pyruvate: step 1/1.</text>
</comment>
<feature type="binding site" evidence="7">
    <location>
        <begin position="151"/>
        <end position="153"/>
    </location>
    <ligand>
        <name>NAD(+)</name>
        <dbReference type="ChEBI" id="CHEBI:57540"/>
    </ligand>
</feature>
<dbReference type="NCBIfam" id="NF000824">
    <property type="entry name" value="PRK00066.1"/>
    <property type="match status" value="1"/>
</dbReference>
<feature type="binding site" evidence="7">
    <location>
        <position position="46"/>
    </location>
    <ligand>
        <name>NAD(+)</name>
        <dbReference type="ChEBI" id="CHEBI:57540"/>
    </ligand>
</feature>
<dbReference type="NCBIfam" id="TIGR01771">
    <property type="entry name" value="L-LDH-NAD"/>
    <property type="match status" value="1"/>
</dbReference>
<dbReference type="CDD" id="cd05291">
    <property type="entry name" value="HicDH_like"/>
    <property type="match status" value="1"/>
</dbReference>
<feature type="domain" description="Lactate/malate dehydrogenase C-terminal" evidence="9">
    <location>
        <begin position="178"/>
        <end position="340"/>
    </location>
</feature>
<dbReference type="PIRSF" id="PIRSF000102">
    <property type="entry name" value="Lac_mal_DH"/>
    <property type="match status" value="1"/>
</dbReference>
<feature type="binding site" evidence="7">
    <location>
        <position position="67"/>
    </location>
    <ligand>
        <name>NAD(+)</name>
        <dbReference type="ChEBI" id="CHEBI:57540"/>
    </ligand>
</feature>
<comment type="activity regulation">
    <text evidence="7">Allosterically activated by fructose 1,6-bisphosphate (FBP).</text>
</comment>
<name>A0ABS4FR70_9BACL</name>
<feature type="binding site" evidence="7">
    <location>
        <position position="72"/>
    </location>
    <ligand>
        <name>NAD(+)</name>
        <dbReference type="ChEBI" id="CHEBI:57540"/>
    </ligand>
</feature>
<feature type="binding site" evidence="7">
    <location>
        <position position="176"/>
    </location>
    <ligand>
        <name>NAD(+)</name>
        <dbReference type="ChEBI" id="CHEBI:57540"/>
    </ligand>
</feature>
<feature type="active site" description="Proton acceptor" evidence="7">
    <location>
        <position position="208"/>
    </location>
</feature>
<feature type="binding site" evidence="7">
    <location>
        <position position="121"/>
    </location>
    <ligand>
        <name>substrate</name>
    </ligand>
</feature>
<keyword evidence="11" id="KW-1185">Reference proteome</keyword>
<evidence type="ECO:0000256" key="6">
    <source>
        <dbReference type="ARBA" id="ARBA00049258"/>
    </source>
</evidence>
<proteinExistence type="inferred from homology"/>
<evidence type="ECO:0000259" key="9">
    <source>
        <dbReference type="Pfam" id="PF02866"/>
    </source>
</evidence>
<evidence type="ECO:0000313" key="11">
    <source>
        <dbReference type="Proteomes" id="UP001519272"/>
    </source>
</evidence>
<dbReference type="PANTHER" id="PTHR43128:SF16">
    <property type="entry name" value="L-LACTATE DEHYDROGENASE"/>
    <property type="match status" value="1"/>
</dbReference>
<comment type="subcellular location">
    <subcellularLocation>
        <location evidence="7">Cytoplasm</location>
    </subcellularLocation>
</comment>
<dbReference type="HAMAP" id="MF_00488">
    <property type="entry name" value="Lactate_dehydrog"/>
    <property type="match status" value="1"/>
</dbReference>
<evidence type="ECO:0000313" key="10">
    <source>
        <dbReference type="EMBL" id="MBP1905041.1"/>
    </source>
</evidence>
<comment type="catalytic activity">
    <reaction evidence="6 7">
        <text>(S)-lactate + NAD(+) = pyruvate + NADH + H(+)</text>
        <dbReference type="Rhea" id="RHEA:23444"/>
        <dbReference type="ChEBI" id="CHEBI:15361"/>
        <dbReference type="ChEBI" id="CHEBI:15378"/>
        <dbReference type="ChEBI" id="CHEBI:16651"/>
        <dbReference type="ChEBI" id="CHEBI:57540"/>
        <dbReference type="ChEBI" id="CHEBI:57945"/>
        <dbReference type="EC" id="1.1.1.27"/>
    </reaction>
</comment>
<comment type="caution">
    <text evidence="10">The sequence shown here is derived from an EMBL/GenBank/DDBJ whole genome shotgun (WGS) entry which is preliminary data.</text>
</comment>
<comment type="function">
    <text evidence="7">Catalyzes the conversion of lactate to pyruvate.</text>
</comment>
<dbReference type="EMBL" id="JAGGKG010000006">
    <property type="protein sequence ID" value="MBP1905041.1"/>
    <property type="molecule type" value="Genomic_DNA"/>
</dbReference>
<organism evidence="10 11">
    <name type="scientific">Paenibacillus turicensis</name>
    <dbReference type="NCBI Taxonomy" id="160487"/>
    <lineage>
        <taxon>Bacteria</taxon>
        <taxon>Bacillati</taxon>
        <taxon>Bacillota</taxon>
        <taxon>Bacilli</taxon>
        <taxon>Bacillales</taxon>
        <taxon>Paenibacillaceae</taxon>
        <taxon>Paenibacillus</taxon>
    </lineage>
</organism>
<evidence type="ECO:0000259" key="8">
    <source>
        <dbReference type="Pfam" id="PF00056"/>
    </source>
</evidence>
<feature type="binding site" evidence="7">
    <location>
        <position position="263"/>
    </location>
    <ligand>
        <name>substrate</name>
    </ligand>
</feature>
<evidence type="ECO:0000256" key="7">
    <source>
        <dbReference type="HAMAP-Rule" id="MF_00488"/>
    </source>
</evidence>
<feature type="binding site" evidence="7">
    <location>
        <position position="186"/>
    </location>
    <ligand>
        <name>beta-D-fructose 1,6-bisphosphate</name>
        <dbReference type="ChEBI" id="CHEBI:32966"/>
        <note>allosteric activator</note>
    </ligand>
</feature>
<feature type="binding site" evidence="7">
    <location>
        <begin position="153"/>
        <end position="156"/>
    </location>
    <ligand>
        <name>substrate</name>
    </ligand>
</feature>
<dbReference type="Proteomes" id="UP001519272">
    <property type="component" value="Unassembled WGS sequence"/>
</dbReference>
<dbReference type="Gene3D" id="3.40.50.720">
    <property type="entry name" value="NAD(P)-binding Rossmann-like Domain"/>
    <property type="match status" value="1"/>
</dbReference>
<sequence>MTQYLTYTYNKDTFNGWAKFTIEKWKVEIALGKTTRKVAIVGAGIVGAGCAYAMINQAICDEIMMIDRTYERAVAQALDLSHCMDFTSTRTKVSAGRLEDCRDMDVVIITAGANPKPGQTRMDLLEDARMITEDLVRKIMSGGFDGIFVVASNPVDVVTYIVKEISGFPRHRVIGTGTSIDTSRLKTLLSELFSIDPRSVHGYALGEHGESQFVAWSHVTIGGKPLLHILEQHKDRFSHVNLDEIAQKTKDAGWEIFTKKGNTQFGIGNALAYITRSILNDEHRIIAVSAILDGEYGWNNVCVGVPAIIGEGGIKEIIELHLNEEEKMKLSQSCKVIQKGIA</sequence>